<feature type="region of interest" description="Disordered" evidence="5">
    <location>
        <begin position="88"/>
        <end position="110"/>
    </location>
</feature>
<reference evidence="7" key="2">
    <citation type="submission" date="2021-01" db="EMBL/GenBank/DDBJ databases">
        <authorList>
            <person name="Corre E."/>
            <person name="Pelletier E."/>
            <person name="Niang G."/>
            <person name="Scheremetjew M."/>
            <person name="Finn R."/>
            <person name="Kale V."/>
            <person name="Holt S."/>
            <person name="Cochrane G."/>
            <person name="Meng A."/>
            <person name="Brown T."/>
            <person name="Cohen L."/>
        </authorList>
    </citation>
    <scope>NUCLEOTIDE SEQUENCE</scope>
    <source>
        <strain evidence="7">CCMP1205</strain>
    </source>
</reference>
<protein>
    <submittedName>
        <fullName evidence="8">NAD(P)-binding Rossmann-fold superfamily protein</fullName>
    </submittedName>
</protein>
<sequence length="435" mass="48192">MERDLSDSWAQTESAQRRPNMSTNVWRKRLGSGRGRCSCSGSTQVIGHSSSPRPGVACARPSTSTKQVVVGKNARKFRYHHLRHVAKAEASEASREAGDAKATETTAGLGGTPVKRTSLLVVGATGTLGRQVVRRALDDGYEVRCLVRARENPADFLRDWGAIVVNGDLLKPETLPPALVGVHTVIDCATGRPEESVKKVDWEGKVALIQTCQAMKIQKYIFFSIFNCDKHTNVPLMNIKLSTEKFLEESGLDYTVIRLCGFMQAVISQYAVPILEEKSVYGTDDQTKVAYMDSTDVARLTLAALKQDDAGELKKRVLTFAGPQAFTIQQVIGLCERYAGADAKVTKVPMWWLSATRVLTSFFQWTVDVTDRMAFAEVLSSNESFVAPMEETYAELGVDPNQTTTLEMYLQDYYSKVLKRLKEVGAESRQGDYYL</sequence>
<reference evidence="8 9" key="1">
    <citation type="submission" date="2018-07" db="EMBL/GenBank/DDBJ databases">
        <title>The complete nuclear genome of the prasinophyte Chloropicon primus (CCMP1205).</title>
        <authorList>
            <person name="Pombert J.-F."/>
            <person name="Otis C."/>
            <person name="Turmel M."/>
            <person name="Lemieux C."/>
        </authorList>
    </citation>
    <scope>NUCLEOTIDE SEQUENCE [LARGE SCALE GENOMIC DNA]</scope>
    <source>
        <strain evidence="8 9">CCMP1205</strain>
    </source>
</reference>
<keyword evidence="2" id="KW-0602">Photosynthesis</keyword>
<accession>A0A5B8MS14</accession>
<dbReference type="OrthoDB" id="419598at2759"/>
<dbReference type="EMBL" id="CP031042">
    <property type="protein sequence ID" value="QDZ23067.1"/>
    <property type="molecule type" value="Genomic_DNA"/>
</dbReference>
<keyword evidence="9" id="KW-1185">Reference proteome</keyword>
<feature type="compositionally biased region" description="Polar residues" evidence="5">
    <location>
        <begin position="8"/>
        <end position="23"/>
    </location>
</feature>
<dbReference type="Pfam" id="PF05368">
    <property type="entry name" value="NmrA"/>
    <property type="match status" value="1"/>
</dbReference>
<dbReference type="PANTHER" id="PTHR47128">
    <property type="match status" value="1"/>
</dbReference>
<dbReference type="Gene3D" id="3.40.50.720">
    <property type="entry name" value="NAD(P)-binding Rossmann-like Domain"/>
    <property type="match status" value="1"/>
</dbReference>
<evidence type="ECO:0000259" key="6">
    <source>
        <dbReference type="Pfam" id="PF05368"/>
    </source>
</evidence>
<feature type="region of interest" description="Disordered" evidence="5">
    <location>
        <begin position="1"/>
        <end position="23"/>
    </location>
</feature>
<evidence type="ECO:0000256" key="3">
    <source>
        <dbReference type="ARBA" id="ARBA00022640"/>
    </source>
</evidence>
<dbReference type="CDD" id="cd05243">
    <property type="entry name" value="SDR_a5"/>
    <property type="match status" value="1"/>
</dbReference>
<dbReference type="Proteomes" id="UP000316726">
    <property type="component" value="Chromosome 9"/>
</dbReference>
<name>A0A5B8MS14_9CHLO</name>
<dbReference type="GO" id="GO:0015979">
    <property type="term" value="P:photosynthesis"/>
    <property type="evidence" value="ECO:0007669"/>
    <property type="project" value="UniProtKB-KW"/>
</dbReference>
<evidence type="ECO:0000313" key="7">
    <source>
        <dbReference type="EMBL" id="CAD9716524.1"/>
    </source>
</evidence>
<keyword evidence="4" id="KW-0604">Photosystem II</keyword>
<evidence type="ECO:0000256" key="5">
    <source>
        <dbReference type="SAM" id="MobiDB-lite"/>
    </source>
</evidence>
<gene>
    <name evidence="8" type="ORF">A3770_09p55850</name>
    <name evidence="7" type="ORF">CPRI1469_LOCUS5380</name>
</gene>
<evidence type="ECO:0000256" key="1">
    <source>
        <dbReference type="ARBA" id="ARBA00004474"/>
    </source>
</evidence>
<dbReference type="EMBL" id="HBHL01008198">
    <property type="protein sequence ID" value="CAD9716524.1"/>
    <property type="molecule type" value="Transcribed_RNA"/>
</dbReference>
<dbReference type="InterPro" id="IPR036291">
    <property type="entry name" value="NAD(P)-bd_dom_sf"/>
</dbReference>
<keyword evidence="3" id="KW-0934">Plastid</keyword>
<dbReference type="InterPro" id="IPR008030">
    <property type="entry name" value="NmrA-like"/>
</dbReference>
<feature type="compositionally biased region" description="Basic and acidic residues" evidence="5">
    <location>
        <begin position="88"/>
        <end position="102"/>
    </location>
</feature>
<proteinExistence type="predicted"/>
<dbReference type="AlphaFoldDB" id="A0A5B8MS14"/>
<dbReference type="SUPFAM" id="SSF51735">
    <property type="entry name" value="NAD(P)-binding Rossmann-fold domains"/>
    <property type="match status" value="1"/>
</dbReference>
<organism evidence="8 9">
    <name type="scientific">Chloropicon primus</name>
    <dbReference type="NCBI Taxonomy" id="1764295"/>
    <lineage>
        <taxon>Eukaryota</taxon>
        <taxon>Viridiplantae</taxon>
        <taxon>Chlorophyta</taxon>
        <taxon>Chloropicophyceae</taxon>
        <taxon>Chloropicales</taxon>
        <taxon>Chloropicaceae</taxon>
        <taxon>Chloropicon</taxon>
    </lineage>
</organism>
<evidence type="ECO:0000313" key="8">
    <source>
        <dbReference type="EMBL" id="QDZ23067.1"/>
    </source>
</evidence>
<feature type="domain" description="NmrA-like" evidence="6">
    <location>
        <begin position="118"/>
        <end position="351"/>
    </location>
</feature>
<dbReference type="PANTHER" id="PTHR47128:SF2">
    <property type="entry name" value="PROTEIN HIGH CHLOROPHYLL FLUORESCENCE PHENOTYPE 244, CHLOROPLASTIC"/>
    <property type="match status" value="1"/>
</dbReference>
<comment type="subcellular location">
    <subcellularLocation>
        <location evidence="1">Plastid</location>
    </subcellularLocation>
</comment>
<dbReference type="GO" id="GO:0009536">
    <property type="term" value="C:plastid"/>
    <property type="evidence" value="ECO:0007669"/>
    <property type="project" value="UniProtKB-SubCell"/>
</dbReference>
<dbReference type="STRING" id="1764295.A0A5B8MS14"/>
<evidence type="ECO:0000313" key="9">
    <source>
        <dbReference type="Proteomes" id="UP000316726"/>
    </source>
</evidence>
<dbReference type="InterPro" id="IPR044256">
    <property type="entry name" value="HCF244-like"/>
</dbReference>
<dbReference type="GO" id="GO:0009523">
    <property type="term" value="C:photosystem II"/>
    <property type="evidence" value="ECO:0007669"/>
    <property type="project" value="UniProtKB-KW"/>
</dbReference>
<evidence type="ECO:0000256" key="2">
    <source>
        <dbReference type="ARBA" id="ARBA00022531"/>
    </source>
</evidence>
<evidence type="ECO:0000256" key="4">
    <source>
        <dbReference type="ARBA" id="ARBA00023276"/>
    </source>
</evidence>